<dbReference type="AlphaFoldDB" id="A0A840PA96"/>
<reference evidence="2 3" key="1">
    <citation type="submission" date="2020-08" db="EMBL/GenBank/DDBJ databases">
        <title>Genomic Encyclopedia of Type Strains, Phase IV (KMG-IV): sequencing the most valuable type-strain genomes for metagenomic binning, comparative biology and taxonomic classification.</title>
        <authorList>
            <person name="Goeker M."/>
        </authorList>
    </citation>
    <scope>NUCLEOTIDE SEQUENCE [LARGE SCALE GENOMIC DNA]</scope>
    <source>
        <strain evidence="2 3">DSM 45615</strain>
    </source>
</reference>
<gene>
    <name evidence="2" type="ORF">HNP84_005330</name>
</gene>
<keyword evidence="3" id="KW-1185">Reference proteome</keyword>
<evidence type="ECO:0000313" key="3">
    <source>
        <dbReference type="Proteomes" id="UP000578449"/>
    </source>
</evidence>
<evidence type="ECO:0000256" key="1">
    <source>
        <dbReference type="SAM" id="MobiDB-lite"/>
    </source>
</evidence>
<feature type="region of interest" description="Disordered" evidence="1">
    <location>
        <begin position="141"/>
        <end position="170"/>
    </location>
</feature>
<feature type="compositionally biased region" description="Low complexity" evidence="1">
    <location>
        <begin position="143"/>
        <end position="164"/>
    </location>
</feature>
<sequence>MRGNGSIAGVQRSRGVMWPSRFLSPAPTVGGHRRGLAGTPRRRRPSPQHNGGACSSTQTRALARRQYGGPAPLPSTMPGRVRRTGSTRTVTMPVPPPGRGPEPVLRVWARVPPGNLPAGSDALSPASGDERRDVDQPLTFRSPAAAAGPQRAAVPVAPAAGARGVDPEHLRRRRCGLAAVGAGRYAEAAGHCGQAASARRIVTRSEEAARLTPPPSLHARAVLSDVAQAEARYQAAPAADLSWRPLARARLAYVRRLRRRHRVAGNLPQAGDHVPIGAGKSAQAVLPAYRACPKAAIACSILPQNQPFMT</sequence>
<comment type="caution">
    <text evidence="2">The sequence shown here is derived from an EMBL/GenBank/DDBJ whole genome shotgun (WGS) entry which is preliminary data.</text>
</comment>
<feature type="compositionally biased region" description="Basic residues" evidence="1">
    <location>
        <begin position="31"/>
        <end position="46"/>
    </location>
</feature>
<name>A0A840PA96_9ACTN</name>
<dbReference type="EMBL" id="JACHGN010000011">
    <property type="protein sequence ID" value="MBB5135586.1"/>
    <property type="molecule type" value="Genomic_DNA"/>
</dbReference>
<dbReference type="Proteomes" id="UP000578449">
    <property type="component" value="Unassembled WGS sequence"/>
</dbReference>
<protein>
    <submittedName>
        <fullName evidence="2">Uncharacterized protein</fullName>
    </submittedName>
</protein>
<feature type="compositionally biased region" description="Polar residues" evidence="1">
    <location>
        <begin position="47"/>
        <end position="60"/>
    </location>
</feature>
<evidence type="ECO:0000313" key="2">
    <source>
        <dbReference type="EMBL" id="MBB5135586.1"/>
    </source>
</evidence>
<organism evidence="2 3">
    <name type="scientific">Thermocatellispora tengchongensis</name>
    <dbReference type="NCBI Taxonomy" id="1073253"/>
    <lineage>
        <taxon>Bacteria</taxon>
        <taxon>Bacillati</taxon>
        <taxon>Actinomycetota</taxon>
        <taxon>Actinomycetes</taxon>
        <taxon>Streptosporangiales</taxon>
        <taxon>Streptosporangiaceae</taxon>
        <taxon>Thermocatellispora</taxon>
    </lineage>
</organism>
<accession>A0A840PA96</accession>
<proteinExistence type="predicted"/>
<feature type="region of interest" description="Disordered" evidence="1">
    <location>
        <begin position="18"/>
        <end position="103"/>
    </location>
</feature>